<protein>
    <submittedName>
        <fullName evidence="13">Negative regulator of septation ring formation</fullName>
    </submittedName>
</protein>
<keyword evidence="5 9" id="KW-0175">Coiled coil</keyword>
<reference evidence="13 14" key="1">
    <citation type="journal article" date="2014" name="Genome Announc.">
        <title>Draft Genome Sequence of Brevibacillus panacihumi Strain W25, a Halotolerant Hydrocarbon-Degrading Bacterium.</title>
        <authorList>
            <person name="Wang X."/>
            <person name="Jin D."/>
            <person name="Zhou L."/>
            <person name="Wu L."/>
            <person name="An W."/>
            <person name="Chen Y."/>
            <person name="Zhao L."/>
        </authorList>
    </citation>
    <scope>NUCLEOTIDE SEQUENCE [LARGE SCALE GENOMIC DNA]</scope>
    <source>
        <strain evidence="13 14">W25</strain>
    </source>
</reference>
<dbReference type="Proteomes" id="UP000017973">
    <property type="component" value="Unassembled WGS sequence"/>
</dbReference>
<keyword evidence="4 11" id="KW-1133">Transmembrane helix</keyword>
<dbReference type="GO" id="GO:0005940">
    <property type="term" value="C:septin ring"/>
    <property type="evidence" value="ECO:0007669"/>
    <property type="project" value="InterPro"/>
</dbReference>
<evidence type="ECO:0000256" key="7">
    <source>
        <dbReference type="ARBA" id="ARBA00023210"/>
    </source>
</evidence>
<feature type="signal peptide" evidence="12">
    <location>
        <begin position="1"/>
        <end position="22"/>
    </location>
</feature>
<evidence type="ECO:0000256" key="4">
    <source>
        <dbReference type="ARBA" id="ARBA00022989"/>
    </source>
</evidence>
<evidence type="ECO:0000256" key="10">
    <source>
        <dbReference type="SAM" id="MobiDB-lite"/>
    </source>
</evidence>
<dbReference type="InterPro" id="IPR010379">
    <property type="entry name" value="EzrA"/>
</dbReference>
<dbReference type="HOGENOM" id="CLU_346714_0_0_9"/>
<evidence type="ECO:0000256" key="3">
    <source>
        <dbReference type="ARBA" id="ARBA00022692"/>
    </source>
</evidence>
<evidence type="ECO:0000256" key="11">
    <source>
        <dbReference type="SAM" id="Phobius"/>
    </source>
</evidence>
<evidence type="ECO:0000256" key="5">
    <source>
        <dbReference type="ARBA" id="ARBA00023054"/>
    </source>
</evidence>
<keyword evidence="7" id="KW-0717">Septation</keyword>
<dbReference type="STRING" id="1408254.T458_19595"/>
<keyword evidence="8" id="KW-0131">Cell cycle</keyword>
<evidence type="ECO:0000256" key="9">
    <source>
        <dbReference type="SAM" id="Coils"/>
    </source>
</evidence>
<dbReference type="GO" id="GO:0000917">
    <property type="term" value="P:division septum assembly"/>
    <property type="evidence" value="ECO:0007669"/>
    <property type="project" value="UniProtKB-KW"/>
</dbReference>
<sequence>MKRKLFMLCLAGMLLYTNPAFATPFPDKTDNVVQDQDNYLKAENTAQFIESIKDLPGEYKVVVVESTSPEASSADLYAQTLYDNFNLPDNAIMVVLDYNTEELGVYAGPEFQEKGATLEMLHDKISSYYVPFRNQKQYLNGIQTFLQEVHRELERVQNKPAQPEQADAAKETEEVKAKSFLGEIPWWIYGIGAVFAILSIALVYAMIRRRSIFSQVDDVEDWKDELVEKIHVIEVEKPLRRSSGMTEVRYHHIADKKENLLRIKIPDVEMMILDAEEACDRFRFSLAIGMLEEAREALTQIEQELAELKEDTTKVAVTKQENKAAIPEIGKMVEQVERRLSDMRLDYGLSFHELKSTLDEVEGMRTLVKKSRAAGDDVHAYETTMKAQKMLEGIVQALEQVPGMVDRVKKEMPREFKQLEEGIEQARRDGFDISLDGLDNAMLQAKQLMNAAGNGLEEGNLEIVKTHVKAFEVLIEATYQGLEEAVLAKQQAAAAAVAAAEASRIQEQARVEESIRLPEVAEAEEASRPRELVETVEAARLRELVAAEEEARVRELAESEEARLRALVEAEEAARLRELAEAEEAARLRELAEAEEAARLRELAEAEEAARLRELAEAEEAAHLRELAEAEEAARLRNLAEAEEAARLRELAEAEELARLREQAKAEEARRLLEQDTISQAEREGLLREQSFAQVDQNVPTPAVPGAAEDRSEDEEEYELVMPKRAEVPIQEEEAVEEANTLYIETEDDALDEMERISNTLIRLRQQIKRSYLPGIPDHLKFMFEEVVQTLARIKAIMERHRYDLEEVAILLQDASNQLDETERVTERVISTCQLAEGAIQYTNRYRRQNRQVNELLTLAEQSFRQLAFAEAYQLAEDARLVIEGASPQEEETGWLLRRKKKG</sequence>
<dbReference type="eggNOG" id="COG1512">
    <property type="taxonomic scope" value="Bacteria"/>
</dbReference>
<feature type="coiled-coil region" evidence="9">
    <location>
        <begin position="554"/>
        <end position="670"/>
    </location>
</feature>
<feature type="chain" id="PRO_5004749496" evidence="12">
    <location>
        <begin position="23"/>
        <end position="903"/>
    </location>
</feature>
<dbReference type="Gene3D" id="3.10.310.50">
    <property type="match status" value="1"/>
</dbReference>
<dbReference type="GO" id="GO:0005886">
    <property type="term" value="C:plasma membrane"/>
    <property type="evidence" value="ECO:0007669"/>
    <property type="project" value="UniProtKB-SubCell"/>
</dbReference>
<dbReference type="Pfam" id="PF06160">
    <property type="entry name" value="EzrA"/>
    <property type="match status" value="2"/>
</dbReference>
<dbReference type="OrthoDB" id="1654473at2"/>
<dbReference type="GO" id="GO:0000921">
    <property type="term" value="P:septin ring assembly"/>
    <property type="evidence" value="ECO:0007669"/>
    <property type="project" value="InterPro"/>
</dbReference>
<dbReference type="PATRIC" id="fig|1408254.3.peg.3839"/>
<dbReference type="eggNOG" id="COG3064">
    <property type="taxonomic scope" value="Bacteria"/>
</dbReference>
<gene>
    <name evidence="13" type="ORF">T458_19595</name>
</gene>
<comment type="caution">
    <text evidence="13">The sequence shown here is derived from an EMBL/GenBank/DDBJ whole genome shotgun (WGS) entry which is preliminary data.</text>
</comment>
<evidence type="ECO:0000256" key="2">
    <source>
        <dbReference type="ARBA" id="ARBA00022618"/>
    </source>
</evidence>
<accession>V6M5E9</accession>
<keyword evidence="3 11" id="KW-0812">Transmembrane</keyword>
<dbReference type="AlphaFoldDB" id="V6M5E9"/>
<evidence type="ECO:0000313" key="14">
    <source>
        <dbReference type="Proteomes" id="UP000017973"/>
    </source>
</evidence>
<keyword evidence="2" id="KW-0132">Cell division</keyword>
<name>V6M5E9_9BACL</name>
<dbReference type="EMBL" id="AYJU01000017">
    <property type="protein sequence ID" value="EST53090.1"/>
    <property type="molecule type" value="Genomic_DNA"/>
</dbReference>
<evidence type="ECO:0000256" key="1">
    <source>
        <dbReference type="ARBA" id="ARBA00004162"/>
    </source>
</evidence>
<dbReference type="RefSeq" id="WP_023557728.1">
    <property type="nucleotide sequence ID" value="NZ_KI629785.1"/>
</dbReference>
<evidence type="ECO:0000313" key="13">
    <source>
        <dbReference type="EMBL" id="EST53090.1"/>
    </source>
</evidence>
<feature type="compositionally biased region" description="Polar residues" evidence="10">
    <location>
        <begin position="691"/>
        <end position="700"/>
    </location>
</feature>
<comment type="subcellular location">
    <subcellularLocation>
        <location evidence="1">Cell membrane</location>
        <topology evidence="1">Single-pass membrane protein</topology>
    </subcellularLocation>
</comment>
<feature type="region of interest" description="Disordered" evidence="10">
    <location>
        <begin position="690"/>
        <end position="717"/>
    </location>
</feature>
<evidence type="ECO:0000256" key="8">
    <source>
        <dbReference type="ARBA" id="ARBA00023306"/>
    </source>
</evidence>
<dbReference type="eggNOG" id="COG4477">
    <property type="taxonomic scope" value="Bacteria"/>
</dbReference>
<evidence type="ECO:0000256" key="12">
    <source>
        <dbReference type="SAM" id="SignalP"/>
    </source>
</evidence>
<feature type="transmembrane region" description="Helical" evidence="11">
    <location>
        <begin position="186"/>
        <end position="207"/>
    </location>
</feature>
<proteinExistence type="predicted"/>
<keyword evidence="14" id="KW-1185">Reference proteome</keyword>
<evidence type="ECO:0000256" key="6">
    <source>
        <dbReference type="ARBA" id="ARBA00023136"/>
    </source>
</evidence>
<organism evidence="13 14">
    <name type="scientific">Brevibacillus panacihumi W25</name>
    <dbReference type="NCBI Taxonomy" id="1408254"/>
    <lineage>
        <taxon>Bacteria</taxon>
        <taxon>Bacillati</taxon>
        <taxon>Bacillota</taxon>
        <taxon>Bacilli</taxon>
        <taxon>Bacillales</taxon>
        <taxon>Paenibacillaceae</taxon>
        <taxon>Brevibacillus</taxon>
    </lineage>
</organism>
<keyword evidence="6 11" id="KW-0472">Membrane</keyword>
<keyword evidence="12" id="KW-0732">Signal</keyword>